<reference evidence="2" key="1">
    <citation type="submission" date="2023-06" db="EMBL/GenBank/DDBJ databases">
        <authorList>
            <person name="Jiang Y."/>
            <person name="Liu Q."/>
        </authorList>
    </citation>
    <scope>NUCLEOTIDE SEQUENCE</scope>
    <source>
        <strain evidence="2">CGMCC 1.12089</strain>
    </source>
</reference>
<keyword evidence="3" id="KW-1185">Reference proteome</keyword>
<evidence type="ECO:0000313" key="3">
    <source>
        <dbReference type="Proteomes" id="UP001174908"/>
    </source>
</evidence>
<evidence type="ECO:0000313" key="2">
    <source>
        <dbReference type="EMBL" id="MDM0043778.1"/>
    </source>
</evidence>
<comment type="caution">
    <text evidence="2">The sequence shown here is derived from an EMBL/GenBank/DDBJ whole genome shotgun (WGS) entry which is preliminary data.</text>
</comment>
<sequence length="232" mass="25341">MSAADFLLAPEVQKILTILYASPQQPLAIKDLARQARLELDDAIRTVEHLARSGVLKTAHEPEDADTSSHAANDEDDAANADAGAARVMLDEQFVFYREFRSMALKSFAGAEPIRKMLMSKFKTSVLRAFILGEQADGQIELLVVYGQSAPDRHALQAACQKLSSTGIRRSLQVQVVSSKQFDNLKPWDSTSVKLASGWAVELIAPGQTKAAPPAPWQGLRQLGQRVSRMIG</sequence>
<protein>
    <submittedName>
        <fullName evidence="2">Uncharacterized protein</fullName>
    </submittedName>
</protein>
<dbReference type="RefSeq" id="WP_286658858.1">
    <property type="nucleotide sequence ID" value="NZ_JASZYV010000001.1"/>
</dbReference>
<feature type="region of interest" description="Disordered" evidence="1">
    <location>
        <begin position="55"/>
        <end position="75"/>
    </location>
</feature>
<dbReference type="EMBL" id="JASZYV010000001">
    <property type="protein sequence ID" value="MDM0043778.1"/>
    <property type="molecule type" value="Genomic_DNA"/>
</dbReference>
<accession>A0ABT7N764</accession>
<evidence type="ECO:0000256" key="1">
    <source>
        <dbReference type="SAM" id="MobiDB-lite"/>
    </source>
</evidence>
<organism evidence="2 3">
    <name type="scientific">Variovorax dokdonensis</name>
    <dbReference type="NCBI Taxonomy" id="344883"/>
    <lineage>
        <taxon>Bacteria</taxon>
        <taxon>Pseudomonadati</taxon>
        <taxon>Pseudomonadota</taxon>
        <taxon>Betaproteobacteria</taxon>
        <taxon>Burkholderiales</taxon>
        <taxon>Comamonadaceae</taxon>
        <taxon>Variovorax</taxon>
    </lineage>
</organism>
<gene>
    <name evidence="2" type="ORF">QTH91_04720</name>
</gene>
<proteinExistence type="predicted"/>
<name>A0ABT7N764_9BURK</name>
<dbReference type="Proteomes" id="UP001174908">
    <property type="component" value="Unassembled WGS sequence"/>
</dbReference>